<organism evidence="1 2">
    <name type="scientific">Diphasiastrum complanatum</name>
    <name type="common">Issler's clubmoss</name>
    <name type="synonym">Lycopodium complanatum</name>
    <dbReference type="NCBI Taxonomy" id="34168"/>
    <lineage>
        <taxon>Eukaryota</taxon>
        <taxon>Viridiplantae</taxon>
        <taxon>Streptophyta</taxon>
        <taxon>Embryophyta</taxon>
        <taxon>Tracheophyta</taxon>
        <taxon>Lycopodiopsida</taxon>
        <taxon>Lycopodiales</taxon>
        <taxon>Lycopodiaceae</taxon>
        <taxon>Lycopodioideae</taxon>
        <taxon>Diphasiastrum</taxon>
    </lineage>
</organism>
<gene>
    <name evidence="1" type="ORF">O6H91_16G089700</name>
</gene>
<name>A0ACC2BER8_DIPCM</name>
<keyword evidence="2" id="KW-1185">Reference proteome</keyword>
<evidence type="ECO:0000313" key="2">
    <source>
        <dbReference type="Proteomes" id="UP001162992"/>
    </source>
</evidence>
<sequence>MASESNRSAGNLCMLQSYKLIFSRTREFTANHDQLTNVMQAIGFTNAIDVCYNESSGIFWRPHYVPSSPWEPCTRGRSWKLRCREQWFARLGHRTTDSRHHSWSTSNFEQFIGDALSFVMFGLRYYCKQ</sequence>
<evidence type="ECO:0000313" key="1">
    <source>
        <dbReference type="EMBL" id="KAJ7528211.1"/>
    </source>
</evidence>
<dbReference type="EMBL" id="CM055107">
    <property type="protein sequence ID" value="KAJ7528211.1"/>
    <property type="molecule type" value="Genomic_DNA"/>
</dbReference>
<proteinExistence type="predicted"/>
<protein>
    <submittedName>
        <fullName evidence="1">Uncharacterized protein</fullName>
    </submittedName>
</protein>
<dbReference type="Proteomes" id="UP001162992">
    <property type="component" value="Chromosome 16"/>
</dbReference>
<reference evidence="2" key="1">
    <citation type="journal article" date="2024" name="Proc. Natl. Acad. Sci. U.S.A.">
        <title>Extraordinary preservation of gene collinearity over three hundred million years revealed in homosporous lycophytes.</title>
        <authorList>
            <person name="Li C."/>
            <person name="Wickell D."/>
            <person name="Kuo L.Y."/>
            <person name="Chen X."/>
            <person name="Nie B."/>
            <person name="Liao X."/>
            <person name="Peng D."/>
            <person name="Ji J."/>
            <person name="Jenkins J."/>
            <person name="Williams M."/>
            <person name="Shu S."/>
            <person name="Plott C."/>
            <person name="Barry K."/>
            <person name="Rajasekar S."/>
            <person name="Grimwood J."/>
            <person name="Han X."/>
            <person name="Sun S."/>
            <person name="Hou Z."/>
            <person name="He W."/>
            <person name="Dai G."/>
            <person name="Sun C."/>
            <person name="Schmutz J."/>
            <person name="Leebens-Mack J.H."/>
            <person name="Li F.W."/>
            <person name="Wang L."/>
        </authorList>
    </citation>
    <scope>NUCLEOTIDE SEQUENCE [LARGE SCALE GENOMIC DNA]</scope>
    <source>
        <strain evidence="2">cv. PW_Plant_1</strain>
    </source>
</reference>
<accession>A0ACC2BER8</accession>
<comment type="caution">
    <text evidence="1">The sequence shown here is derived from an EMBL/GenBank/DDBJ whole genome shotgun (WGS) entry which is preliminary data.</text>
</comment>